<dbReference type="EMBL" id="BQNB010017790">
    <property type="protein sequence ID" value="GJT67252.1"/>
    <property type="molecule type" value="Genomic_DNA"/>
</dbReference>
<keyword evidence="2" id="KW-1185">Reference proteome</keyword>
<reference evidence="1" key="2">
    <citation type="submission" date="2022-01" db="EMBL/GenBank/DDBJ databases">
        <authorList>
            <person name="Yamashiro T."/>
            <person name="Shiraishi A."/>
            <person name="Satake H."/>
            <person name="Nakayama K."/>
        </authorList>
    </citation>
    <scope>NUCLEOTIDE SEQUENCE</scope>
</reference>
<evidence type="ECO:0000313" key="1">
    <source>
        <dbReference type="EMBL" id="GJT67252.1"/>
    </source>
</evidence>
<evidence type="ECO:0000313" key="2">
    <source>
        <dbReference type="Proteomes" id="UP001151760"/>
    </source>
</evidence>
<name>A0ABQ5FXN2_9ASTR</name>
<gene>
    <name evidence="1" type="ORF">Tco_1018732</name>
</gene>
<proteinExistence type="predicted"/>
<reference evidence="1" key="1">
    <citation type="journal article" date="2022" name="Int. J. Mol. Sci.">
        <title>Draft Genome of Tanacetum Coccineum: Genomic Comparison of Closely Related Tanacetum-Family Plants.</title>
        <authorList>
            <person name="Yamashiro T."/>
            <person name="Shiraishi A."/>
            <person name="Nakayama K."/>
            <person name="Satake H."/>
        </authorList>
    </citation>
    <scope>NUCLEOTIDE SEQUENCE</scope>
</reference>
<sequence length="127" mass="14035">MDDLWSIGNHDFVVEMNAHGIINVPVKEDPPISGDSREILTLVGDESVFSAEGTTFCLGGTRGRVVIVLYTFLSLMNEALKRHFPQTSTCLVCEVVIMKQYRFELYLDELGGNHVDEVLSGADSLSL</sequence>
<comment type="caution">
    <text evidence="1">The sequence shown here is derived from an EMBL/GenBank/DDBJ whole genome shotgun (WGS) entry which is preliminary data.</text>
</comment>
<accession>A0ABQ5FXN2</accession>
<dbReference type="Proteomes" id="UP001151760">
    <property type="component" value="Unassembled WGS sequence"/>
</dbReference>
<organism evidence="1 2">
    <name type="scientific">Tanacetum coccineum</name>
    <dbReference type="NCBI Taxonomy" id="301880"/>
    <lineage>
        <taxon>Eukaryota</taxon>
        <taxon>Viridiplantae</taxon>
        <taxon>Streptophyta</taxon>
        <taxon>Embryophyta</taxon>
        <taxon>Tracheophyta</taxon>
        <taxon>Spermatophyta</taxon>
        <taxon>Magnoliopsida</taxon>
        <taxon>eudicotyledons</taxon>
        <taxon>Gunneridae</taxon>
        <taxon>Pentapetalae</taxon>
        <taxon>asterids</taxon>
        <taxon>campanulids</taxon>
        <taxon>Asterales</taxon>
        <taxon>Asteraceae</taxon>
        <taxon>Asteroideae</taxon>
        <taxon>Anthemideae</taxon>
        <taxon>Anthemidinae</taxon>
        <taxon>Tanacetum</taxon>
    </lineage>
</organism>
<protein>
    <submittedName>
        <fullName evidence="1">Uncharacterized protein</fullName>
    </submittedName>
</protein>